<evidence type="ECO:0000256" key="1">
    <source>
        <dbReference type="SAM" id="Coils"/>
    </source>
</evidence>
<organism evidence="3 4">
    <name type="scientific">Triparma laevis f. inornata</name>
    <dbReference type="NCBI Taxonomy" id="1714386"/>
    <lineage>
        <taxon>Eukaryota</taxon>
        <taxon>Sar</taxon>
        <taxon>Stramenopiles</taxon>
        <taxon>Ochrophyta</taxon>
        <taxon>Bolidophyceae</taxon>
        <taxon>Parmales</taxon>
        <taxon>Triparmaceae</taxon>
        <taxon>Triparma</taxon>
    </lineage>
</organism>
<reference evidence="4" key="1">
    <citation type="journal article" date="2023" name="Commun. Biol.">
        <title>Genome analysis of Parmales, the sister group of diatoms, reveals the evolutionary specialization of diatoms from phago-mixotrophs to photoautotrophs.</title>
        <authorList>
            <person name="Ban H."/>
            <person name="Sato S."/>
            <person name="Yoshikawa S."/>
            <person name="Yamada K."/>
            <person name="Nakamura Y."/>
            <person name="Ichinomiya M."/>
            <person name="Sato N."/>
            <person name="Blanc-Mathieu R."/>
            <person name="Endo H."/>
            <person name="Kuwata A."/>
            <person name="Ogata H."/>
        </authorList>
    </citation>
    <scope>NUCLEOTIDE SEQUENCE [LARGE SCALE GENOMIC DNA]</scope>
</reference>
<sequence>MDDFRVPVTFDDDENDNENDNDNSNYNASSDDDDESTNTNSSSNSKKVNPVPNNLPPTKPHKPKATSQTPPLHNPECTSPASAISDSLPPSASPILKKQRSEPNITSRPHSKSVEFNLPPELGPDPTPPPPPTTSTSTVFNSSVEATIKSHQLTLERRRANSLLSENESLRLLIQSLKINTTSGGEETEGSAILVIENLRQSNRILQEKVESLALDHENIKTEKDEKIKLRDIQLNELAGVHAEATDRMSGLADRIHELSLDVKEGSSNLLLKENEIKGLKNGVEELGVELGNYKLKYEAMLAQKNESEKRIIIMKEEEKRNNKQRKIEAAKQRKEIAQQKNIVARLEIEIREIKEEKEGRGEEEKALREENSRLKVLMEKSKEKERLDAKEFNSKPPPFKSVRRSITN</sequence>
<feature type="compositionally biased region" description="Low complexity" evidence="2">
    <location>
        <begin position="37"/>
        <end position="52"/>
    </location>
</feature>
<evidence type="ECO:0000313" key="4">
    <source>
        <dbReference type="Proteomes" id="UP001162640"/>
    </source>
</evidence>
<evidence type="ECO:0000313" key="3">
    <source>
        <dbReference type="EMBL" id="GMH76949.1"/>
    </source>
</evidence>
<evidence type="ECO:0000256" key="2">
    <source>
        <dbReference type="SAM" id="MobiDB-lite"/>
    </source>
</evidence>
<keyword evidence="1" id="KW-0175">Coiled coil</keyword>
<feature type="compositionally biased region" description="Pro residues" evidence="2">
    <location>
        <begin position="121"/>
        <end position="133"/>
    </location>
</feature>
<comment type="caution">
    <text evidence="3">The sequence shown here is derived from an EMBL/GenBank/DDBJ whole genome shotgun (WGS) entry which is preliminary data.</text>
</comment>
<feature type="compositionally biased region" description="Acidic residues" evidence="2">
    <location>
        <begin position="10"/>
        <end position="21"/>
    </location>
</feature>
<feature type="region of interest" description="Disordered" evidence="2">
    <location>
        <begin position="357"/>
        <end position="409"/>
    </location>
</feature>
<protein>
    <submittedName>
        <fullName evidence="3">Uncharacterized protein</fullName>
    </submittedName>
</protein>
<feature type="coiled-coil region" evidence="1">
    <location>
        <begin position="160"/>
        <end position="223"/>
    </location>
</feature>
<dbReference type="Proteomes" id="UP001162640">
    <property type="component" value="Unassembled WGS sequence"/>
</dbReference>
<feature type="compositionally biased region" description="Polar residues" evidence="2">
    <location>
        <begin position="65"/>
        <end position="90"/>
    </location>
</feature>
<feature type="region of interest" description="Disordered" evidence="2">
    <location>
        <begin position="1"/>
        <end position="141"/>
    </location>
</feature>
<dbReference type="AlphaFoldDB" id="A0A9W7ASH9"/>
<dbReference type="EMBL" id="BLQM01000227">
    <property type="protein sequence ID" value="GMH76949.1"/>
    <property type="molecule type" value="Genomic_DNA"/>
</dbReference>
<accession>A0A9W7ASH9</accession>
<proteinExistence type="predicted"/>
<gene>
    <name evidence="3" type="ORF">TL16_g07244</name>
</gene>
<name>A0A9W7ASH9_9STRA</name>
<feature type="compositionally biased region" description="Basic and acidic residues" evidence="2">
    <location>
        <begin position="357"/>
        <end position="394"/>
    </location>
</feature>